<sequence>MEMASTRPSPGKQLVFDCRYGWIYDEWREPATIAHHGGRGMFSIVPITVAALRKTVSTANVAADAVADVLKNPPTIKSLQSNLQHFSLKVERSLKSSCTKFLLHPPETSSDVANDVAELEDLTESLSTSSNFGEAIRGCKQKVKYKFEMIQTNKNSSLFIPKEKQKSSLAIAIMFGQFAVRSWSRCFLD</sequence>
<dbReference type="OrthoDB" id="1891930at2759"/>
<dbReference type="PANTHER" id="PTHR48204:SF1">
    <property type="entry name" value="OS07G0265100 PROTEIN"/>
    <property type="match status" value="1"/>
</dbReference>
<reference evidence="1" key="1">
    <citation type="submission" date="2021-01" db="EMBL/GenBank/DDBJ databases">
        <title>Adiantum capillus-veneris genome.</title>
        <authorList>
            <person name="Fang Y."/>
            <person name="Liao Q."/>
        </authorList>
    </citation>
    <scope>NUCLEOTIDE SEQUENCE</scope>
    <source>
        <strain evidence="1">H3</strain>
        <tissue evidence="1">Leaf</tissue>
    </source>
</reference>
<evidence type="ECO:0000313" key="1">
    <source>
        <dbReference type="EMBL" id="KAI5065884.1"/>
    </source>
</evidence>
<organism evidence="1 2">
    <name type="scientific">Adiantum capillus-veneris</name>
    <name type="common">Maidenhair fern</name>
    <dbReference type="NCBI Taxonomy" id="13818"/>
    <lineage>
        <taxon>Eukaryota</taxon>
        <taxon>Viridiplantae</taxon>
        <taxon>Streptophyta</taxon>
        <taxon>Embryophyta</taxon>
        <taxon>Tracheophyta</taxon>
        <taxon>Polypodiopsida</taxon>
        <taxon>Polypodiidae</taxon>
        <taxon>Polypodiales</taxon>
        <taxon>Pteridineae</taxon>
        <taxon>Pteridaceae</taxon>
        <taxon>Vittarioideae</taxon>
        <taxon>Adiantum</taxon>
    </lineage>
</organism>
<proteinExistence type="predicted"/>
<accession>A0A9D4UDA7</accession>
<dbReference type="AlphaFoldDB" id="A0A9D4UDA7"/>
<dbReference type="EMBL" id="JABFUD020000018">
    <property type="protein sequence ID" value="KAI5065884.1"/>
    <property type="molecule type" value="Genomic_DNA"/>
</dbReference>
<dbReference type="Proteomes" id="UP000886520">
    <property type="component" value="Chromosome 18"/>
</dbReference>
<keyword evidence="2" id="KW-1185">Reference proteome</keyword>
<name>A0A9D4UDA7_ADICA</name>
<evidence type="ECO:0000313" key="2">
    <source>
        <dbReference type="Proteomes" id="UP000886520"/>
    </source>
</evidence>
<gene>
    <name evidence="1" type="ORF">GOP47_0018508</name>
</gene>
<protein>
    <submittedName>
        <fullName evidence="1">Uncharacterized protein</fullName>
    </submittedName>
</protein>
<dbReference type="PANTHER" id="PTHR48204">
    <property type="entry name" value="OS07G0265100 PROTEIN"/>
    <property type="match status" value="1"/>
</dbReference>
<comment type="caution">
    <text evidence="1">The sequence shown here is derived from an EMBL/GenBank/DDBJ whole genome shotgun (WGS) entry which is preliminary data.</text>
</comment>